<comment type="caution">
    <text evidence="8">The sequence shown here is derived from an EMBL/GenBank/DDBJ whole genome shotgun (WGS) entry which is preliminary data.</text>
</comment>
<protein>
    <recommendedName>
        <fullName evidence="7">Major facilitator superfamily (MFS) profile domain-containing protein</fullName>
    </recommendedName>
</protein>
<evidence type="ECO:0000313" key="8">
    <source>
        <dbReference type="EMBL" id="GER90087.1"/>
    </source>
</evidence>
<sequence length="141" mass="15188">MTAQAIGSMLAMLLIGQATHIRHRGMLVYLTSILSSMGVVGLGIFSVPLAAILIGVFMGFSGGLADTWWPVLLQEYVPADKLGRVSSIDQIGEALLWPLSFVLVGKLSDTLGPAWIFIVAGLFSAFLRIWALSVKDIRDLD</sequence>
<dbReference type="GO" id="GO:0022857">
    <property type="term" value="F:transmembrane transporter activity"/>
    <property type="evidence" value="ECO:0007669"/>
    <property type="project" value="InterPro"/>
</dbReference>
<feature type="transmembrane region" description="Helical" evidence="6">
    <location>
        <begin position="27"/>
        <end position="60"/>
    </location>
</feature>
<accession>A0A5J4KUF5</accession>
<feature type="transmembrane region" description="Helical" evidence="6">
    <location>
        <begin position="112"/>
        <end position="131"/>
    </location>
</feature>
<dbReference type="PANTHER" id="PTHR23513:SF11">
    <property type="entry name" value="STAPHYLOFERRIN A TRANSPORTER"/>
    <property type="match status" value="1"/>
</dbReference>
<dbReference type="InterPro" id="IPR020846">
    <property type="entry name" value="MFS_dom"/>
</dbReference>
<keyword evidence="2" id="KW-1003">Cell membrane</keyword>
<dbReference type="GO" id="GO:0005886">
    <property type="term" value="C:plasma membrane"/>
    <property type="evidence" value="ECO:0007669"/>
    <property type="project" value="UniProtKB-SubCell"/>
</dbReference>
<dbReference type="Proteomes" id="UP000326912">
    <property type="component" value="Unassembled WGS sequence"/>
</dbReference>
<evidence type="ECO:0000259" key="7">
    <source>
        <dbReference type="PROSITE" id="PS50850"/>
    </source>
</evidence>
<dbReference type="SUPFAM" id="SSF103473">
    <property type="entry name" value="MFS general substrate transporter"/>
    <property type="match status" value="1"/>
</dbReference>
<dbReference type="InterPro" id="IPR011701">
    <property type="entry name" value="MFS"/>
</dbReference>
<evidence type="ECO:0000256" key="3">
    <source>
        <dbReference type="ARBA" id="ARBA00022692"/>
    </source>
</evidence>
<keyword evidence="3 6" id="KW-0812">Transmembrane</keyword>
<dbReference type="AlphaFoldDB" id="A0A5J4KUF5"/>
<reference evidence="8 9" key="1">
    <citation type="submission" date="2019-10" db="EMBL/GenBank/DDBJ databases">
        <title>Dictyobacter vulcani sp. nov., within the class Ktedonobacteria, isolated from soil of volcanic Mt. Zao.</title>
        <authorList>
            <person name="Zheng Y."/>
            <person name="Wang C.M."/>
            <person name="Sakai Y."/>
            <person name="Abe K."/>
            <person name="Yokota A."/>
            <person name="Yabe S."/>
        </authorList>
    </citation>
    <scope>NUCLEOTIDE SEQUENCE [LARGE SCALE GENOMIC DNA]</scope>
    <source>
        <strain evidence="8 9">W12</strain>
    </source>
</reference>
<dbReference type="EMBL" id="BKZW01000002">
    <property type="protein sequence ID" value="GER90087.1"/>
    <property type="molecule type" value="Genomic_DNA"/>
</dbReference>
<evidence type="ECO:0000313" key="9">
    <source>
        <dbReference type="Proteomes" id="UP000326912"/>
    </source>
</evidence>
<evidence type="ECO:0000256" key="6">
    <source>
        <dbReference type="SAM" id="Phobius"/>
    </source>
</evidence>
<evidence type="ECO:0000256" key="2">
    <source>
        <dbReference type="ARBA" id="ARBA00022475"/>
    </source>
</evidence>
<evidence type="ECO:0000256" key="4">
    <source>
        <dbReference type="ARBA" id="ARBA00022989"/>
    </source>
</evidence>
<proteinExistence type="predicted"/>
<keyword evidence="4 6" id="KW-1133">Transmembrane helix</keyword>
<comment type="subcellular location">
    <subcellularLocation>
        <location evidence="1">Cell membrane</location>
        <topology evidence="1">Multi-pass membrane protein</topology>
    </subcellularLocation>
</comment>
<feature type="domain" description="Major facilitator superfamily (MFS) profile" evidence="7">
    <location>
        <begin position="1"/>
        <end position="141"/>
    </location>
</feature>
<evidence type="ECO:0000256" key="1">
    <source>
        <dbReference type="ARBA" id="ARBA00004651"/>
    </source>
</evidence>
<keyword evidence="5 6" id="KW-0472">Membrane</keyword>
<evidence type="ECO:0000256" key="5">
    <source>
        <dbReference type="ARBA" id="ARBA00023136"/>
    </source>
</evidence>
<gene>
    <name evidence="8" type="ORF">KDW_42490</name>
</gene>
<organism evidence="8 9">
    <name type="scientific">Dictyobacter vulcani</name>
    <dbReference type="NCBI Taxonomy" id="2607529"/>
    <lineage>
        <taxon>Bacteria</taxon>
        <taxon>Bacillati</taxon>
        <taxon>Chloroflexota</taxon>
        <taxon>Ktedonobacteria</taxon>
        <taxon>Ktedonobacterales</taxon>
        <taxon>Dictyobacteraceae</taxon>
        <taxon>Dictyobacter</taxon>
    </lineage>
</organism>
<dbReference type="Pfam" id="PF07690">
    <property type="entry name" value="MFS_1"/>
    <property type="match status" value="1"/>
</dbReference>
<dbReference type="RefSeq" id="WP_151757868.1">
    <property type="nucleotide sequence ID" value="NZ_BKZW01000002.1"/>
</dbReference>
<dbReference type="PANTHER" id="PTHR23513">
    <property type="entry name" value="INTEGRAL MEMBRANE EFFLUX PROTEIN-RELATED"/>
    <property type="match status" value="1"/>
</dbReference>
<dbReference type="PROSITE" id="PS50850">
    <property type="entry name" value="MFS"/>
    <property type="match status" value="1"/>
</dbReference>
<dbReference type="InterPro" id="IPR036259">
    <property type="entry name" value="MFS_trans_sf"/>
</dbReference>
<dbReference type="Gene3D" id="1.20.1250.20">
    <property type="entry name" value="MFS general substrate transporter like domains"/>
    <property type="match status" value="1"/>
</dbReference>
<keyword evidence="9" id="KW-1185">Reference proteome</keyword>
<name>A0A5J4KUF5_9CHLR</name>